<dbReference type="Proteomes" id="UP001139354">
    <property type="component" value="Unassembled WGS sequence"/>
</dbReference>
<dbReference type="Pfam" id="PF01022">
    <property type="entry name" value="HTH_5"/>
    <property type="match status" value="1"/>
</dbReference>
<sequence length="203" mass="21551">MTGGYSAISSYSRVEIMHLIQGRPQRAISELVDATGLHPNTVREHVQRLIDAGYVIAETERRTTRGRPRVLYTAATGVDAASSPVAQRKAQDAARRGDLMRRVYADDVADTDLGADAVHQLDALVDDLGGAGFDPVIDEDSLTVDLTPCPHAPAAERRGTLCNVHIGLMEGVLAQAGGPLHVEGIAPSCDPTHCVVQLTTIPG</sequence>
<evidence type="ECO:0000313" key="2">
    <source>
        <dbReference type="EMBL" id="MCC2031143.1"/>
    </source>
</evidence>
<dbReference type="InterPro" id="IPR011991">
    <property type="entry name" value="ArsR-like_HTH"/>
</dbReference>
<protein>
    <submittedName>
        <fullName evidence="2">ArsR family transcriptional regulator</fullName>
    </submittedName>
</protein>
<dbReference type="InterPro" id="IPR036388">
    <property type="entry name" value="WH-like_DNA-bd_sf"/>
</dbReference>
<dbReference type="GO" id="GO:0003700">
    <property type="term" value="F:DNA-binding transcription factor activity"/>
    <property type="evidence" value="ECO:0007669"/>
    <property type="project" value="InterPro"/>
</dbReference>
<dbReference type="EMBL" id="JAGTTN010000001">
    <property type="protein sequence ID" value="MCC2031143.1"/>
    <property type="molecule type" value="Genomic_DNA"/>
</dbReference>
<keyword evidence="3" id="KW-1185">Reference proteome</keyword>
<name>A0A9X1LSX3_9MICO</name>
<gene>
    <name evidence="2" type="ORF">KEC57_02990</name>
</gene>
<feature type="domain" description="HTH arsR-type" evidence="1">
    <location>
        <begin position="12"/>
        <end position="55"/>
    </location>
</feature>
<dbReference type="Gene3D" id="1.10.10.10">
    <property type="entry name" value="Winged helix-like DNA-binding domain superfamily/Winged helix DNA-binding domain"/>
    <property type="match status" value="1"/>
</dbReference>
<proteinExistence type="predicted"/>
<evidence type="ECO:0000313" key="3">
    <source>
        <dbReference type="Proteomes" id="UP001139354"/>
    </source>
</evidence>
<evidence type="ECO:0000259" key="1">
    <source>
        <dbReference type="Pfam" id="PF01022"/>
    </source>
</evidence>
<dbReference type="SUPFAM" id="SSF46785">
    <property type="entry name" value="Winged helix' DNA-binding domain"/>
    <property type="match status" value="1"/>
</dbReference>
<dbReference type="CDD" id="cd00090">
    <property type="entry name" value="HTH_ARSR"/>
    <property type="match status" value="1"/>
</dbReference>
<dbReference type="InterPro" id="IPR036390">
    <property type="entry name" value="WH_DNA-bd_sf"/>
</dbReference>
<comment type="caution">
    <text evidence="2">The sequence shown here is derived from an EMBL/GenBank/DDBJ whole genome shotgun (WGS) entry which is preliminary data.</text>
</comment>
<accession>A0A9X1LSX3</accession>
<dbReference type="RefSeq" id="WP_229383015.1">
    <property type="nucleotide sequence ID" value="NZ_JAGTTN010000001.1"/>
</dbReference>
<reference evidence="2" key="1">
    <citation type="submission" date="2021-04" db="EMBL/GenBank/DDBJ databases">
        <title>Microbacterium tenobrionis sp. nov. and Microbacterium allomyrinae sp. nov., isolated from larvae of Tenobrio molitor and Allomyrina dichotoma, respectively.</title>
        <authorList>
            <person name="Lee S.D."/>
        </authorList>
    </citation>
    <scope>NUCLEOTIDE SEQUENCE</scope>
    <source>
        <strain evidence="2">BWT-G7</strain>
    </source>
</reference>
<organism evidence="2 3">
    <name type="scientific">Microbacterium allomyrinae</name>
    <dbReference type="NCBI Taxonomy" id="2830666"/>
    <lineage>
        <taxon>Bacteria</taxon>
        <taxon>Bacillati</taxon>
        <taxon>Actinomycetota</taxon>
        <taxon>Actinomycetes</taxon>
        <taxon>Micrococcales</taxon>
        <taxon>Microbacteriaceae</taxon>
        <taxon>Microbacterium</taxon>
    </lineage>
</organism>
<dbReference type="AlphaFoldDB" id="A0A9X1LSX3"/>
<dbReference type="InterPro" id="IPR001845">
    <property type="entry name" value="HTH_ArsR_DNA-bd_dom"/>
</dbReference>